<name>A0A1I4T731_9PROT</name>
<sequence>MTPEKFIKRWTENDLTEKAGTQRLLKTYASCYKSKSHAAPKIIVTKKVPLKTAVGKAGQMFGSAIILDGKTRNQGAA</sequence>
<reference evidence="2" key="1">
    <citation type="submission" date="2016-10" db="EMBL/GenBank/DDBJ databases">
        <authorList>
            <person name="Varghese N."/>
            <person name="Submissions S."/>
        </authorList>
    </citation>
    <scope>NUCLEOTIDE SEQUENCE [LARGE SCALE GENOMIC DNA]</scope>
    <source>
        <strain evidence="2">Nm44</strain>
    </source>
</reference>
<dbReference type="Proteomes" id="UP000183287">
    <property type="component" value="Unassembled WGS sequence"/>
</dbReference>
<evidence type="ECO:0000313" key="2">
    <source>
        <dbReference type="Proteomes" id="UP000183287"/>
    </source>
</evidence>
<evidence type="ECO:0000313" key="1">
    <source>
        <dbReference type="EMBL" id="SFM72377.1"/>
    </source>
</evidence>
<keyword evidence="2" id="KW-1185">Reference proteome</keyword>
<gene>
    <name evidence="1" type="ORF">SAMN05421863_104729</name>
</gene>
<organism evidence="1 2">
    <name type="scientific">Nitrosomonas communis</name>
    <dbReference type="NCBI Taxonomy" id="44574"/>
    <lineage>
        <taxon>Bacteria</taxon>
        <taxon>Pseudomonadati</taxon>
        <taxon>Pseudomonadota</taxon>
        <taxon>Betaproteobacteria</taxon>
        <taxon>Nitrosomonadales</taxon>
        <taxon>Nitrosomonadaceae</taxon>
        <taxon>Nitrosomonas</taxon>
    </lineage>
</organism>
<dbReference type="AlphaFoldDB" id="A0A1I4T731"/>
<proteinExistence type="predicted"/>
<protein>
    <submittedName>
        <fullName evidence="1">Uncharacterized protein</fullName>
    </submittedName>
</protein>
<accession>A0A1I4T731</accession>
<dbReference type="EMBL" id="FOUB01000047">
    <property type="protein sequence ID" value="SFM72377.1"/>
    <property type="molecule type" value="Genomic_DNA"/>
</dbReference>